<dbReference type="KEGG" id="sbd:ATN00_07480"/>
<keyword evidence="5" id="KW-1185">Reference proteome</keyword>
<dbReference type="AlphaFoldDB" id="A0A0S3F3V6"/>
<protein>
    <recommendedName>
        <fullName evidence="3">HTH tetR-type domain-containing protein</fullName>
    </recommendedName>
</protein>
<dbReference type="Pfam" id="PF00440">
    <property type="entry name" value="TetR_N"/>
    <property type="match status" value="1"/>
</dbReference>
<dbReference type="InterPro" id="IPR001647">
    <property type="entry name" value="HTH_TetR"/>
</dbReference>
<gene>
    <name evidence="4" type="ORF">ATN00_07480</name>
</gene>
<reference evidence="4 5" key="1">
    <citation type="submission" date="2015-11" db="EMBL/GenBank/DDBJ databases">
        <title>A Two-component Flavoprotein Monooxygenase System MeaXY Responsible for para-Hydroxylation of 2-Methyl-6-ethylaniline and 2,6-Diethylaniline in Sphingobium baderi DE-13.</title>
        <authorList>
            <person name="Cheng M."/>
            <person name="Meng Q."/>
            <person name="Yang Y."/>
            <person name="Chu C."/>
            <person name="Yan X."/>
            <person name="He J."/>
            <person name="Li S."/>
        </authorList>
    </citation>
    <scope>NUCLEOTIDE SEQUENCE [LARGE SCALE GENOMIC DNA]</scope>
    <source>
        <strain evidence="4 5">DE-13</strain>
    </source>
</reference>
<dbReference type="Proteomes" id="UP000056968">
    <property type="component" value="Chromosome"/>
</dbReference>
<dbReference type="Pfam" id="PF17926">
    <property type="entry name" value="TetR_C_21"/>
    <property type="match status" value="1"/>
</dbReference>
<dbReference type="InterPro" id="IPR050109">
    <property type="entry name" value="HTH-type_TetR-like_transc_reg"/>
</dbReference>
<sequence length="211" mass="23737">MPTNDLSKSARTRERIMTAATEEFAAFGIAGARVDRIARTARANKSQIYEYFGNKEMLFQAVLERQLSYVYQTVQFDPDDLPDYAGMLFDFAMDHPELMRLVLWNGLEQKREWPLEEALSLPTQVRRIRAAQDAGHVGTDYPADFLLTLIITLASAWTAANPFGISITPDAESRRPMLRKAILRAVQTLSCPPRLNSVKIGEMINGSQKAV</sequence>
<feature type="DNA-binding region" description="H-T-H motif" evidence="2">
    <location>
        <begin position="33"/>
        <end position="52"/>
    </location>
</feature>
<dbReference type="PANTHER" id="PTHR30328:SF54">
    <property type="entry name" value="HTH-TYPE TRANSCRIPTIONAL REPRESSOR SCO4008"/>
    <property type="match status" value="1"/>
</dbReference>
<organism evidence="4 5">
    <name type="scientific">Sphingobium baderi</name>
    <dbReference type="NCBI Taxonomy" id="1332080"/>
    <lineage>
        <taxon>Bacteria</taxon>
        <taxon>Pseudomonadati</taxon>
        <taxon>Pseudomonadota</taxon>
        <taxon>Alphaproteobacteria</taxon>
        <taxon>Sphingomonadales</taxon>
        <taxon>Sphingomonadaceae</taxon>
        <taxon>Sphingobium</taxon>
    </lineage>
</organism>
<evidence type="ECO:0000259" key="3">
    <source>
        <dbReference type="PROSITE" id="PS50977"/>
    </source>
</evidence>
<dbReference type="Gene3D" id="1.10.357.10">
    <property type="entry name" value="Tetracycline Repressor, domain 2"/>
    <property type="match status" value="1"/>
</dbReference>
<dbReference type="SUPFAM" id="SSF46689">
    <property type="entry name" value="Homeodomain-like"/>
    <property type="match status" value="1"/>
</dbReference>
<dbReference type="InterPro" id="IPR041467">
    <property type="entry name" value="Sco4008_C"/>
</dbReference>
<dbReference type="EMBL" id="CP013264">
    <property type="protein sequence ID" value="ALR22457.1"/>
    <property type="molecule type" value="Genomic_DNA"/>
</dbReference>
<proteinExistence type="predicted"/>
<dbReference type="STRING" id="1332080.ATN00_07480"/>
<evidence type="ECO:0000256" key="2">
    <source>
        <dbReference type="PROSITE-ProRule" id="PRU00335"/>
    </source>
</evidence>
<dbReference type="SUPFAM" id="SSF48498">
    <property type="entry name" value="Tetracyclin repressor-like, C-terminal domain"/>
    <property type="match status" value="1"/>
</dbReference>
<evidence type="ECO:0000313" key="5">
    <source>
        <dbReference type="Proteomes" id="UP000056968"/>
    </source>
</evidence>
<dbReference type="PRINTS" id="PR00455">
    <property type="entry name" value="HTHTETR"/>
</dbReference>
<evidence type="ECO:0000313" key="4">
    <source>
        <dbReference type="EMBL" id="ALR22457.1"/>
    </source>
</evidence>
<dbReference type="InterPro" id="IPR036271">
    <property type="entry name" value="Tet_transcr_reg_TetR-rel_C_sf"/>
</dbReference>
<keyword evidence="1 2" id="KW-0238">DNA-binding</keyword>
<dbReference type="OrthoDB" id="5292901at2"/>
<evidence type="ECO:0000256" key="1">
    <source>
        <dbReference type="ARBA" id="ARBA00023125"/>
    </source>
</evidence>
<dbReference type="InterPro" id="IPR009057">
    <property type="entry name" value="Homeodomain-like_sf"/>
</dbReference>
<dbReference type="PROSITE" id="PS50977">
    <property type="entry name" value="HTH_TETR_2"/>
    <property type="match status" value="1"/>
</dbReference>
<dbReference type="GO" id="GO:0003677">
    <property type="term" value="F:DNA binding"/>
    <property type="evidence" value="ECO:0007669"/>
    <property type="project" value="UniProtKB-UniRule"/>
</dbReference>
<accession>A0A0S3F3V6</accession>
<dbReference type="PANTHER" id="PTHR30328">
    <property type="entry name" value="TRANSCRIPTIONAL REPRESSOR"/>
    <property type="match status" value="1"/>
</dbReference>
<name>A0A0S3F3V6_9SPHN</name>
<feature type="domain" description="HTH tetR-type" evidence="3">
    <location>
        <begin position="10"/>
        <end position="70"/>
    </location>
</feature>